<keyword evidence="7" id="KW-1185">Reference proteome</keyword>
<accession>S3MRB5</accession>
<evidence type="ECO:0000313" key="6">
    <source>
        <dbReference type="EMBL" id="EPF70425.1"/>
    </source>
</evidence>
<dbReference type="PANTHER" id="PTHR30055:SF238">
    <property type="entry name" value="MYCOFACTOCIN BIOSYNTHESIS TRANSCRIPTIONAL REGULATOR MFTR-RELATED"/>
    <property type="match status" value="1"/>
</dbReference>
<keyword evidence="3" id="KW-0804">Transcription</keyword>
<evidence type="ECO:0000256" key="2">
    <source>
        <dbReference type="ARBA" id="ARBA00023125"/>
    </source>
</evidence>
<dbReference type="Pfam" id="PF00440">
    <property type="entry name" value="TetR_N"/>
    <property type="match status" value="1"/>
</dbReference>
<dbReference type="InterPro" id="IPR009057">
    <property type="entry name" value="Homeodomain-like_sf"/>
</dbReference>
<proteinExistence type="predicted"/>
<dbReference type="OrthoDB" id="4541465at2"/>
<gene>
    <name evidence="6" type="ORF">F945_03451</name>
</gene>
<dbReference type="Gene3D" id="1.10.357.10">
    <property type="entry name" value="Tetracycline Repressor, domain 2"/>
    <property type="match status" value="1"/>
</dbReference>
<organism evidence="6 7">
    <name type="scientific">Acinetobacter rudis CIP 110305</name>
    <dbReference type="NCBI Taxonomy" id="421052"/>
    <lineage>
        <taxon>Bacteria</taxon>
        <taxon>Pseudomonadati</taxon>
        <taxon>Pseudomonadota</taxon>
        <taxon>Gammaproteobacteria</taxon>
        <taxon>Moraxellales</taxon>
        <taxon>Moraxellaceae</taxon>
        <taxon>Acinetobacter</taxon>
    </lineage>
</organism>
<evidence type="ECO:0000256" key="3">
    <source>
        <dbReference type="ARBA" id="ARBA00023163"/>
    </source>
</evidence>
<keyword evidence="1" id="KW-0805">Transcription regulation</keyword>
<dbReference type="PROSITE" id="PS50977">
    <property type="entry name" value="HTH_TETR_2"/>
    <property type="match status" value="1"/>
</dbReference>
<dbReference type="AlphaFoldDB" id="S3MRB5"/>
<dbReference type="eggNOG" id="COG1309">
    <property type="taxonomic scope" value="Bacteria"/>
</dbReference>
<keyword evidence="2 4" id="KW-0238">DNA-binding</keyword>
<dbReference type="STRING" id="632955.GCA_000829675_01512"/>
<evidence type="ECO:0000256" key="1">
    <source>
        <dbReference type="ARBA" id="ARBA00023015"/>
    </source>
</evidence>
<feature type="domain" description="HTH tetR-type" evidence="5">
    <location>
        <begin position="5"/>
        <end position="65"/>
    </location>
</feature>
<dbReference type="InterPro" id="IPR001647">
    <property type="entry name" value="HTH_TetR"/>
</dbReference>
<protein>
    <recommendedName>
        <fullName evidence="5">HTH tetR-type domain-containing protein</fullName>
    </recommendedName>
</protein>
<dbReference type="Gene3D" id="1.10.10.60">
    <property type="entry name" value="Homeodomain-like"/>
    <property type="match status" value="1"/>
</dbReference>
<reference evidence="6 7" key="1">
    <citation type="submission" date="2013-06" db="EMBL/GenBank/DDBJ databases">
        <title>The Genome Sequence of Acinetobacter rudis CIP 110305.</title>
        <authorList>
            <consortium name="The Broad Institute Genome Sequencing Platform"/>
            <consortium name="The Broad Institute Genome Sequencing Center for Infectious Disease"/>
            <person name="Cerqueira G."/>
            <person name="Feldgarden M."/>
            <person name="Courvalin P."/>
            <person name="Perichon B."/>
            <person name="Grillot-Courvalin C."/>
            <person name="Clermont D."/>
            <person name="Rocha E."/>
            <person name="Yoon E.-J."/>
            <person name="Nemec A."/>
            <person name="Young S.K."/>
            <person name="Zeng Q."/>
            <person name="Gargeya S."/>
            <person name="Fitzgerald M."/>
            <person name="Abouelleil A."/>
            <person name="Alvarado L."/>
            <person name="Berlin A.M."/>
            <person name="Chapman S.B."/>
            <person name="Dewar J."/>
            <person name="Goldberg J."/>
            <person name="Griggs A."/>
            <person name="Gujja S."/>
            <person name="Hansen M."/>
            <person name="Howarth C."/>
            <person name="Imamovic A."/>
            <person name="Larimer J."/>
            <person name="McCowan C."/>
            <person name="Murphy C."/>
            <person name="Pearson M."/>
            <person name="Priest M."/>
            <person name="Roberts A."/>
            <person name="Saif S."/>
            <person name="Shea T."/>
            <person name="Sykes S."/>
            <person name="Wortman J."/>
            <person name="Nusbaum C."/>
            <person name="Birren B."/>
        </authorList>
    </citation>
    <scope>NUCLEOTIDE SEQUENCE [LARGE SCALE GENOMIC DNA]</scope>
    <source>
        <strain evidence="6 7">CIP 110305</strain>
    </source>
</reference>
<dbReference type="InterPro" id="IPR050109">
    <property type="entry name" value="HTH-type_TetR-like_transc_reg"/>
</dbReference>
<dbReference type="GO" id="GO:0003700">
    <property type="term" value="F:DNA-binding transcription factor activity"/>
    <property type="evidence" value="ECO:0007669"/>
    <property type="project" value="TreeGrafter"/>
</dbReference>
<dbReference type="HOGENOM" id="CLU_069356_12_3_6"/>
<feature type="DNA-binding region" description="H-T-H motif" evidence="4">
    <location>
        <begin position="28"/>
        <end position="47"/>
    </location>
</feature>
<dbReference type="EMBL" id="ATGI01000038">
    <property type="protein sequence ID" value="EPF70425.1"/>
    <property type="molecule type" value="Genomic_DNA"/>
</dbReference>
<dbReference type="PANTHER" id="PTHR30055">
    <property type="entry name" value="HTH-TYPE TRANSCRIPTIONAL REGULATOR RUTR"/>
    <property type="match status" value="1"/>
</dbReference>
<evidence type="ECO:0000256" key="4">
    <source>
        <dbReference type="PROSITE-ProRule" id="PRU00335"/>
    </source>
</evidence>
<dbReference type="Proteomes" id="UP000014568">
    <property type="component" value="Unassembled WGS sequence"/>
</dbReference>
<dbReference type="PATRIC" id="fig|421052.3.peg.3383"/>
<evidence type="ECO:0000313" key="7">
    <source>
        <dbReference type="Proteomes" id="UP000014568"/>
    </source>
</evidence>
<comment type="caution">
    <text evidence="6">The sequence shown here is derived from an EMBL/GenBank/DDBJ whole genome shotgun (WGS) entry which is preliminary data.</text>
</comment>
<dbReference type="SUPFAM" id="SSF46689">
    <property type="entry name" value="Homeodomain-like"/>
    <property type="match status" value="1"/>
</dbReference>
<dbReference type="PRINTS" id="PR00455">
    <property type="entry name" value="HTHTETR"/>
</dbReference>
<sequence>MNMPLSTFEKICAVATSHFATYGYDASSLNTIAEAVGIRKASLYSHFQSKNDLFSTVFSAAYEQERVFMQQCFQVEQQSYLGNGYCASLPSRFEQSPSLALFLKASFVGPAFLQVEIKAAYANYLTEVGEYFVLQLKAAAPSLTVDEIATFQEAYLGIIDSLHIELIYSTLSAYEKKRTAMLEVLSKAIQASTVS</sequence>
<name>S3MRB5_9GAMM</name>
<dbReference type="RefSeq" id="WP_016657811.1">
    <property type="nucleotide sequence ID" value="NZ_KE340355.1"/>
</dbReference>
<evidence type="ECO:0000259" key="5">
    <source>
        <dbReference type="PROSITE" id="PS50977"/>
    </source>
</evidence>
<dbReference type="GO" id="GO:0000976">
    <property type="term" value="F:transcription cis-regulatory region binding"/>
    <property type="evidence" value="ECO:0007669"/>
    <property type="project" value="TreeGrafter"/>
</dbReference>